<reference evidence="5" key="2">
    <citation type="journal article" date="2021" name="PeerJ">
        <title>Extensive microbial diversity within the chicken gut microbiome revealed by metagenomics and culture.</title>
        <authorList>
            <person name="Gilroy R."/>
            <person name="Ravi A."/>
            <person name="Getino M."/>
            <person name="Pursley I."/>
            <person name="Horton D.L."/>
            <person name="Alikhan N.F."/>
            <person name="Baker D."/>
            <person name="Gharbi K."/>
            <person name="Hall N."/>
            <person name="Watson M."/>
            <person name="Adriaenssens E.M."/>
            <person name="Foster-Nyarko E."/>
            <person name="Jarju S."/>
            <person name="Secka A."/>
            <person name="Antonio M."/>
            <person name="Oren A."/>
            <person name="Chaudhuri R.R."/>
            <person name="La Ragione R."/>
            <person name="Hildebrand F."/>
            <person name="Pallen M.J."/>
        </authorList>
    </citation>
    <scope>NUCLEOTIDE SEQUENCE</scope>
    <source>
        <strain evidence="5">11300</strain>
    </source>
</reference>
<feature type="domain" description="ABC transporter" evidence="4">
    <location>
        <begin position="1"/>
        <end position="225"/>
    </location>
</feature>
<sequence length="369" mass="40706">MKLHVDIEKDLHSFRLKVSFDTDGEVFAVLGSSGSGKSMTLKCIAGIEKPDRGVVTLGGRVLFDSAAGIDLPPQKRRIGYLFQDHALFPHMTVMENISCGSEKNAREYIDRFYLRGKEDLRPHQLSGGEKQRTAIARMLAAEPKLIMLDEPLSALDSYLKSGMEEELVRAIGQCGGQALLVSHDREEIYRLSDRIAVLEEGRLTCIQEKKELFAYPASLAAARLTGCENISALHDDGSGSLLAEAWGVQIPYAAAGPDGADGIDTDGKVPDPCRRRPGHVAFRARDVRIVNGDEREGKNHDLDGMILLCPVEPEKIRVIDDLNGMTAKGKTRGGQSICCALQPDMAGMIYDRQCMYFAIPYDKLMFFDR</sequence>
<evidence type="ECO:0000313" key="6">
    <source>
        <dbReference type="Proteomes" id="UP000824091"/>
    </source>
</evidence>
<dbReference type="InterPro" id="IPR027417">
    <property type="entry name" value="P-loop_NTPase"/>
</dbReference>
<evidence type="ECO:0000256" key="1">
    <source>
        <dbReference type="ARBA" id="ARBA00022448"/>
    </source>
</evidence>
<gene>
    <name evidence="5" type="ORF">IAD16_09600</name>
</gene>
<dbReference type="SUPFAM" id="SSF52540">
    <property type="entry name" value="P-loop containing nucleoside triphosphate hydrolases"/>
    <property type="match status" value="1"/>
</dbReference>
<dbReference type="InterPro" id="IPR050093">
    <property type="entry name" value="ABC_SmlMolc_Importer"/>
</dbReference>
<keyword evidence="2" id="KW-0547">Nucleotide-binding</keyword>
<evidence type="ECO:0000256" key="2">
    <source>
        <dbReference type="ARBA" id="ARBA00022741"/>
    </source>
</evidence>
<dbReference type="GO" id="GO:0016887">
    <property type="term" value="F:ATP hydrolysis activity"/>
    <property type="evidence" value="ECO:0007669"/>
    <property type="project" value="InterPro"/>
</dbReference>
<dbReference type="GO" id="GO:0005524">
    <property type="term" value="F:ATP binding"/>
    <property type="evidence" value="ECO:0007669"/>
    <property type="project" value="UniProtKB-KW"/>
</dbReference>
<dbReference type="Gene3D" id="3.40.50.300">
    <property type="entry name" value="P-loop containing nucleotide triphosphate hydrolases"/>
    <property type="match status" value="1"/>
</dbReference>
<dbReference type="PANTHER" id="PTHR42781">
    <property type="entry name" value="SPERMIDINE/PUTRESCINE IMPORT ATP-BINDING PROTEIN POTA"/>
    <property type="match status" value="1"/>
</dbReference>
<dbReference type="PROSITE" id="PS50893">
    <property type="entry name" value="ABC_TRANSPORTER_2"/>
    <property type="match status" value="1"/>
</dbReference>
<accession>A0A9D1L9V4</accession>
<name>A0A9D1L9V4_9FIRM</name>
<dbReference type="InterPro" id="IPR003593">
    <property type="entry name" value="AAA+_ATPase"/>
</dbReference>
<keyword evidence="1" id="KW-0813">Transport</keyword>
<evidence type="ECO:0000313" key="5">
    <source>
        <dbReference type="EMBL" id="HIU28612.1"/>
    </source>
</evidence>
<dbReference type="EMBL" id="DVMO01000150">
    <property type="protein sequence ID" value="HIU28612.1"/>
    <property type="molecule type" value="Genomic_DNA"/>
</dbReference>
<protein>
    <submittedName>
        <fullName evidence="5">ATP-binding cassette domain-containing protein</fullName>
    </submittedName>
</protein>
<dbReference type="Pfam" id="PF00005">
    <property type="entry name" value="ABC_tran"/>
    <property type="match status" value="1"/>
</dbReference>
<dbReference type="Proteomes" id="UP000824091">
    <property type="component" value="Unassembled WGS sequence"/>
</dbReference>
<dbReference type="SMART" id="SM00382">
    <property type="entry name" value="AAA"/>
    <property type="match status" value="1"/>
</dbReference>
<dbReference type="PANTHER" id="PTHR42781:SF4">
    <property type="entry name" value="SPERMIDINE_PUTRESCINE IMPORT ATP-BINDING PROTEIN POTA"/>
    <property type="match status" value="1"/>
</dbReference>
<dbReference type="AlphaFoldDB" id="A0A9D1L9V4"/>
<organism evidence="5 6">
    <name type="scientific">Candidatus Fimisoma avicola</name>
    <dbReference type="NCBI Taxonomy" id="2840826"/>
    <lineage>
        <taxon>Bacteria</taxon>
        <taxon>Bacillati</taxon>
        <taxon>Bacillota</taxon>
        <taxon>Clostridia</taxon>
        <taxon>Eubacteriales</taxon>
        <taxon>Candidatus Fimisoma</taxon>
    </lineage>
</organism>
<proteinExistence type="predicted"/>
<comment type="caution">
    <text evidence="5">The sequence shown here is derived from an EMBL/GenBank/DDBJ whole genome shotgun (WGS) entry which is preliminary data.</text>
</comment>
<evidence type="ECO:0000259" key="4">
    <source>
        <dbReference type="PROSITE" id="PS50893"/>
    </source>
</evidence>
<reference evidence="5" key="1">
    <citation type="submission" date="2020-10" db="EMBL/GenBank/DDBJ databases">
        <authorList>
            <person name="Gilroy R."/>
        </authorList>
    </citation>
    <scope>NUCLEOTIDE SEQUENCE</scope>
    <source>
        <strain evidence="5">11300</strain>
    </source>
</reference>
<keyword evidence="3 5" id="KW-0067">ATP-binding</keyword>
<evidence type="ECO:0000256" key="3">
    <source>
        <dbReference type="ARBA" id="ARBA00022840"/>
    </source>
</evidence>
<dbReference type="InterPro" id="IPR003439">
    <property type="entry name" value="ABC_transporter-like_ATP-bd"/>
</dbReference>